<evidence type="ECO:0000256" key="2">
    <source>
        <dbReference type="ARBA" id="ARBA00038334"/>
    </source>
</evidence>
<evidence type="ECO:0000313" key="5">
    <source>
        <dbReference type="Proteomes" id="UP000886653"/>
    </source>
</evidence>
<comment type="similarity">
    <text evidence="2">Belongs to the AB hydrolase superfamily. Epoxide hydrolase family.</text>
</comment>
<keyword evidence="1" id="KW-0378">Hydrolase</keyword>
<dbReference type="Gene3D" id="3.40.50.1820">
    <property type="entry name" value="alpha/beta hydrolase"/>
    <property type="match status" value="1"/>
</dbReference>
<feature type="domain" description="AB hydrolase-1" evidence="3">
    <location>
        <begin position="35"/>
        <end position="143"/>
    </location>
</feature>
<dbReference type="PRINTS" id="PR00412">
    <property type="entry name" value="EPOXHYDRLASE"/>
</dbReference>
<dbReference type="EMBL" id="MU167288">
    <property type="protein sequence ID" value="KAG0144815.1"/>
    <property type="molecule type" value="Genomic_DNA"/>
</dbReference>
<reference evidence="4" key="1">
    <citation type="submission" date="2013-11" db="EMBL/GenBank/DDBJ databases">
        <title>Genome sequence of the fusiform rust pathogen reveals effectors for host alternation and coevolution with pine.</title>
        <authorList>
            <consortium name="DOE Joint Genome Institute"/>
            <person name="Smith K."/>
            <person name="Pendleton A."/>
            <person name="Kubisiak T."/>
            <person name="Anderson C."/>
            <person name="Salamov A."/>
            <person name="Aerts A."/>
            <person name="Riley R."/>
            <person name="Clum A."/>
            <person name="Lindquist E."/>
            <person name="Ence D."/>
            <person name="Campbell M."/>
            <person name="Kronenberg Z."/>
            <person name="Feau N."/>
            <person name="Dhillon B."/>
            <person name="Hamelin R."/>
            <person name="Burleigh J."/>
            <person name="Smith J."/>
            <person name="Yandell M."/>
            <person name="Nelson C."/>
            <person name="Grigoriev I."/>
            <person name="Davis J."/>
        </authorList>
    </citation>
    <scope>NUCLEOTIDE SEQUENCE</scope>
    <source>
        <strain evidence="4">G11</strain>
    </source>
</reference>
<protein>
    <recommendedName>
        <fullName evidence="3">AB hydrolase-1 domain-containing protein</fullName>
    </recommendedName>
</protein>
<dbReference type="Pfam" id="PF00561">
    <property type="entry name" value="Abhydrolase_1"/>
    <property type="match status" value="1"/>
</dbReference>
<keyword evidence="5" id="KW-1185">Reference proteome</keyword>
<evidence type="ECO:0000313" key="4">
    <source>
        <dbReference type="EMBL" id="KAG0144815.1"/>
    </source>
</evidence>
<dbReference type="OrthoDB" id="408373at2759"/>
<dbReference type="SUPFAM" id="SSF53474">
    <property type="entry name" value="alpha/beta-Hydrolases"/>
    <property type="match status" value="1"/>
</dbReference>
<evidence type="ECO:0000256" key="1">
    <source>
        <dbReference type="ARBA" id="ARBA00022801"/>
    </source>
</evidence>
<sequence>MQLNDFTWKDYKISTGYNYHYIDQAPDQGTQKAGVVLCFHGFVSRAYGWRYQIKELTKRGYRVIVPDQLGHDTPDGSHDLRPYSFRAACDAAEEILRHEGVHEEIIVLGHDWGGAIAWKFIQYFTHRVKCFVSLCTPPSPPAQKGDPQPTWDVVIKNSPTFAYQKWLASSEGEEKIKKNIKEFMMLGYWRTWNDVSFEDDGKWAKVEGELERIYDEKLERLKQRDPANSEMQEYVNVFEKSGVDCALNTYRTRFVNYEEEIAFGLPSRFPPSPPCLWLAAGDDKALPPDIISDEVLHYLFPGGNIEKQVAERGDHWLLQDPRVREKVVKTVANWVDGHVHGHASTLAP</sequence>
<dbReference type="PANTHER" id="PTHR43329">
    <property type="entry name" value="EPOXIDE HYDROLASE"/>
    <property type="match status" value="1"/>
</dbReference>
<dbReference type="AlphaFoldDB" id="A0A9P6NJQ1"/>
<gene>
    <name evidence="4" type="ORF">CROQUDRAFT_46756</name>
</gene>
<name>A0A9P6NJQ1_9BASI</name>
<dbReference type="InterPro" id="IPR029058">
    <property type="entry name" value="AB_hydrolase_fold"/>
</dbReference>
<dbReference type="Proteomes" id="UP000886653">
    <property type="component" value="Unassembled WGS sequence"/>
</dbReference>
<dbReference type="InterPro" id="IPR000073">
    <property type="entry name" value="AB_hydrolase_1"/>
</dbReference>
<accession>A0A9P6NJQ1</accession>
<dbReference type="GO" id="GO:0016787">
    <property type="term" value="F:hydrolase activity"/>
    <property type="evidence" value="ECO:0007669"/>
    <property type="project" value="UniProtKB-KW"/>
</dbReference>
<proteinExistence type="inferred from homology"/>
<dbReference type="InterPro" id="IPR000639">
    <property type="entry name" value="Epox_hydrolase-like"/>
</dbReference>
<evidence type="ECO:0000259" key="3">
    <source>
        <dbReference type="Pfam" id="PF00561"/>
    </source>
</evidence>
<organism evidence="4 5">
    <name type="scientific">Cronartium quercuum f. sp. fusiforme G11</name>
    <dbReference type="NCBI Taxonomy" id="708437"/>
    <lineage>
        <taxon>Eukaryota</taxon>
        <taxon>Fungi</taxon>
        <taxon>Dikarya</taxon>
        <taxon>Basidiomycota</taxon>
        <taxon>Pucciniomycotina</taxon>
        <taxon>Pucciniomycetes</taxon>
        <taxon>Pucciniales</taxon>
        <taxon>Coleosporiaceae</taxon>
        <taxon>Cronartium</taxon>
    </lineage>
</organism>
<comment type="caution">
    <text evidence="4">The sequence shown here is derived from an EMBL/GenBank/DDBJ whole genome shotgun (WGS) entry which is preliminary data.</text>
</comment>